<keyword evidence="3" id="KW-0378">Hydrolase</keyword>
<organism evidence="3 4">
    <name type="scientific">Stieleria marina</name>
    <dbReference type="NCBI Taxonomy" id="1930275"/>
    <lineage>
        <taxon>Bacteria</taxon>
        <taxon>Pseudomonadati</taxon>
        <taxon>Planctomycetota</taxon>
        <taxon>Planctomycetia</taxon>
        <taxon>Pirellulales</taxon>
        <taxon>Pirellulaceae</taxon>
        <taxon>Stieleria</taxon>
    </lineage>
</organism>
<proteinExistence type="predicted"/>
<dbReference type="OrthoDB" id="2513075at2"/>
<feature type="domain" description="3-keto-alpha-glucoside-1,2-lyase/3-keto-2-hydroxy-glucal hydratase" evidence="1">
    <location>
        <begin position="265"/>
        <end position="451"/>
    </location>
</feature>
<dbReference type="PANTHER" id="PTHR30383">
    <property type="entry name" value="THIOESTERASE 1/PROTEASE 1/LYSOPHOSPHOLIPASE L1"/>
    <property type="match status" value="1"/>
</dbReference>
<dbReference type="Gene3D" id="2.60.120.560">
    <property type="entry name" value="Exo-inulinase, domain 1"/>
    <property type="match status" value="2"/>
</dbReference>
<dbReference type="InterPro" id="IPR036514">
    <property type="entry name" value="SGNH_hydro_sf"/>
</dbReference>
<accession>A0A517NMT1</accession>
<evidence type="ECO:0000259" key="2">
    <source>
        <dbReference type="Pfam" id="PF13472"/>
    </source>
</evidence>
<dbReference type="InterPro" id="IPR051532">
    <property type="entry name" value="Ester_Hydrolysis_Enzymes"/>
</dbReference>
<protein>
    <submittedName>
        <fullName evidence="3">GDSL-like Lipase/Acylhydrolase</fullName>
    </submittedName>
</protein>
<reference evidence="3 4" key="1">
    <citation type="submission" date="2019-02" db="EMBL/GenBank/DDBJ databases">
        <title>Deep-cultivation of Planctomycetes and their phenomic and genomic characterization uncovers novel biology.</title>
        <authorList>
            <person name="Wiegand S."/>
            <person name="Jogler M."/>
            <person name="Boedeker C."/>
            <person name="Pinto D."/>
            <person name="Vollmers J."/>
            <person name="Rivas-Marin E."/>
            <person name="Kohn T."/>
            <person name="Peeters S.H."/>
            <person name="Heuer A."/>
            <person name="Rast P."/>
            <person name="Oberbeckmann S."/>
            <person name="Bunk B."/>
            <person name="Jeske O."/>
            <person name="Meyerdierks A."/>
            <person name="Storesund J.E."/>
            <person name="Kallscheuer N."/>
            <person name="Luecker S."/>
            <person name="Lage O.M."/>
            <person name="Pohl T."/>
            <person name="Merkel B.J."/>
            <person name="Hornburger P."/>
            <person name="Mueller R.-W."/>
            <person name="Bruemmer F."/>
            <person name="Labrenz M."/>
            <person name="Spormann A.M."/>
            <person name="Op den Camp H."/>
            <person name="Overmann J."/>
            <person name="Amann R."/>
            <person name="Jetten M.S.M."/>
            <person name="Mascher T."/>
            <person name="Medema M.H."/>
            <person name="Devos D.P."/>
            <person name="Kaster A.-K."/>
            <person name="Ovreas L."/>
            <person name="Rohde M."/>
            <person name="Galperin M.Y."/>
            <person name="Jogler C."/>
        </authorList>
    </citation>
    <scope>NUCLEOTIDE SEQUENCE [LARGE SCALE GENOMIC DNA]</scope>
    <source>
        <strain evidence="3 4">K23_9</strain>
    </source>
</reference>
<dbReference type="PANTHER" id="PTHR30383:SF32">
    <property type="entry name" value="SGNH-HYDROLASE"/>
    <property type="match status" value="1"/>
</dbReference>
<keyword evidence="4" id="KW-1185">Reference proteome</keyword>
<dbReference type="Pfam" id="PF06439">
    <property type="entry name" value="3keto-disac_hyd"/>
    <property type="match status" value="1"/>
</dbReference>
<dbReference type="Pfam" id="PF13472">
    <property type="entry name" value="Lipase_GDSL_2"/>
    <property type="match status" value="1"/>
</dbReference>
<dbReference type="InterPro" id="IPR013830">
    <property type="entry name" value="SGNH_hydro"/>
</dbReference>
<evidence type="ECO:0000313" key="3">
    <source>
        <dbReference type="EMBL" id="QDT08428.1"/>
    </source>
</evidence>
<feature type="domain" description="SGNH hydrolase-type esterase" evidence="2">
    <location>
        <begin position="79"/>
        <end position="237"/>
    </location>
</feature>
<dbReference type="InterPro" id="IPR010496">
    <property type="entry name" value="AL/BT2_dom"/>
</dbReference>
<sequence length="453" mass="50377">MFRTLLIVAYVWIGFVSWLPAQETAVAEPPTQAFVLPATDDGLPGAGPIRSYDWFKNLWNNRRSKFAADAEKQTGAIVFLGDSITQGWDDNFRGDFGNANVANRGISGDTTRGMLMRLQQDVLSLDPAGVVMLMGTNDLEEKANPAMIAGNVRLIMAELKEHNASMPIVWCNVFPSSDSKSRPANKIKEINRLVAADIKGDAQVTVVDTWTLFADKNGDAKKSEFPDLLHPNGIGYAKWKLAITPVLETLGLIDVPADVFQIEAGYESLFNGKDLSGWRFLPTTEQMKKGRERWLSRDKNAPVWPIVTEELQFDNKASTPAGRYVAKNGRLVVTTPPEGRKIQQLWTTKEFAGDFRLVLEFRATPNADSGVFLRQPQLQCRDFALAGPYKKLKNYKAQDWNELVVEVKGSVAHCTCNGEVIEEAFKVPETSGPIGLEGDRGQVEYRRIRIKAL</sequence>
<dbReference type="GO" id="GO:0004622">
    <property type="term" value="F:phosphatidylcholine lysophospholipase activity"/>
    <property type="evidence" value="ECO:0007669"/>
    <property type="project" value="TreeGrafter"/>
</dbReference>
<dbReference type="Proteomes" id="UP000319817">
    <property type="component" value="Chromosome"/>
</dbReference>
<name>A0A517NMT1_9BACT</name>
<dbReference type="AlphaFoldDB" id="A0A517NMT1"/>
<dbReference type="Gene3D" id="3.40.50.1110">
    <property type="entry name" value="SGNH hydrolase"/>
    <property type="match status" value="1"/>
</dbReference>
<dbReference type="RefSeq" id="WP_145415974.1">
    <property type="nucleotide sequence ID" value="NZ_CP036526.1"/>
</dbReference>
<gene>
    <name evidence="3" type="ORF">K239x_03670</name>
</gene>
<evidence type="ECO:0000259" key="1">
    <source>
        <dbReference type="Pfam" id="PF06439"/>
    </source>
</evidence>
<dbReference type="EMBL" id="CP036526">
    <property type="protein sequence ID" value="QDT08428.1"/>
    <property type="molecule type" value="Genomic_DNA"/>
</dbReference>
<evidence type="ECO:0000313" key="4">
    <source>
        <dbReference type="Proteomes" id="UP000319817"/>
    </source>
</evidence>
<dbReference type="SUPFAM" id="SSF52266">
    <property type="entry name" value="SGNH hydrolase"/>
    <property type="match status" value="1"/>
</dbReference>